<evidence type="ECO:0000313" key="3">
    <source>
        <dbReference type="EMBL" id="CAK0872572.1"/>
    </source>
</evidence>
<organism evidence="3 4">
    <name type="scientific">Prorocentrum cordatum</name>
    <dbReference type="NCBI Taxonomy" id="2364126"/>
    <lineage>
        <taxon>Eukaryota</taxon>
        <taxon>Sar</taxon>
        <taxon>Alveolata</taxon>
        <taxon>Dinophyceae</taxon>
        <taxon>Prorocentrales</taxon>
        <taxon>Prorocentraceae</taxon>
        <taxon>Prorocentrum</taxon>
    </lineage>
</organism>
<comment type="caution">
    <text evidence="3">The sequence shown here is derived from an EMBL/GenBank/DDBJ whole genome shotgun (WGS) entry which is preliminary data.</text>
</comment>
<keyword evidence="2" id="KW-0732">Signal</keyword>
<evidence type="ECO:0000256" key="1">
    <source>
        <dbReference type="SAM" id="MobiDB-lite"/>
    </source>
</evidence>
<proteinExistence type="predicted"/>
<accession>A0ABN9VH85</accession>
<feature type="signal peptide" evidence="2">
    <location>
        <begin position="1"/>
        <end position="17"/>
    </location>
</feature>
<keyword evidence="4" id="KW-1185">Reference proteome</keyword>
<dbReference type="EMBL" id="CAUYUJ010017175">
    <property type="protein sequence ID" value="CAK0872572.1"/>
    <property type="molecule type" value="Genomic_DNA"/>
</dbReference>
<dbReference type="Proteomes" id="UP001189429">
    <property type="component" value="Unassembled WGS sequence"/>
</dbReference>
<evidence type="ECO:0000313" key="4">
    <source>
        <dbReference type="Proteomes" id="UP001189429"/>
    </source>
</evidence>
<feature type="chain" id="PRO_5046218094" evidence="2">
    <location>
        <begin position="18"/>
        <end position="126"/>
    </location>
</feature>
<evidence type="ECO:0000256" key="2">
    <source>
        <dbReference type="SAM" id="SignalP"/>
    </source>
</evidence>
<feature type="non-terminal residue" evidence="3">
    <location>
        <position position="126"/>
    </location>
</feature>
<feature type="region of interest" description="Disordered" evidence="1">
    <location>
        <begin position="84"/>
        <end position="126"/>
    </location>
</feature>
<sequence>MGLAAGARAALLAAAAASPLRAGLDELSPAAALASEAPGPVLVELALDNLAGGGNGTAVIAVHGEWAPLGAARFLESLWTAASTTATGSSGPCRASSRSGVSTPTRDRALWPVRARHRGRPPPAGG</sequence>
<protein>
    <submittedName>
        <fullName evidence="3">Uncharacterized protein</fullName>
    </submittedName>
</protein>
<name>A0ABN9VH85_9DINO</name>
<gene>
    <name evidence="3" type="ORF">PCOR1329_LOCUS57994</name>
</gene>
<reference evidence="3" key="1">
    <citation type="submission" date="2023-10" db="EMBL/GenBank/DDBJ databases">
        <authorList>
            <person name="Chen Y."/>
            <person name="Shah S."/>
            <person name="Dougan E. K."/>
            <person name="Thang M."/>
            <person name="Chan C."/>
        </authorList>
    </citation>
    <scope>NUCLEOTIDE SEQUENCE [LARGE SCALE GENOMIC DNA]</scope>
</reference>